<proteinExistence type="predicted"/>
<dbReference type="Proteomes" id="UP000323506">
    <property type="component" value="Chromosome A05"/>
</dbReference>
<name>A0A5D2GLQ6_GOSDA</name>
<protein>
    <submittedName>
        <fullName evidence="2">Uncharacterized protein</fullName>
    </submittedName>
</protein>
<reference evidence="2 3" key="1">
    <citation type="submission" date="2019-06" db="EMBL/GenBank/DDBJ databases">
        <title>WGS assembly of Gossypium darwinii.</title>
        <authorList>
            <person name="Chen Z.J."/>
            <person name="Sreedasyam A."/>
            <person name="Ando A."/>
            <person name="Song Q."/>
            <person name="De L."/>
            <person name="Hulse-Kemp A."/>
            <person name="Ding M."/>
            <person name="Ye W."/>
            <person name="Kirkbride R."/>
            <person name="Jenkins J."/>
            <person name="Plott C."/>
            <person name="Lovell J."/>
            <person name="Lin Y.-M."/>
            <person name="Vaughn R."/>
            <person name="Liu B."/>
            <person name="Li W."/>
            <person name="Simpson S."/>
            <person name="Scheffler B."/>
            <person name="Saski C."/>
            <person name="Grover C."/>
            <person name="Hu G."/>
            <person name="Conover J."/>
            <person name="Carlson J."/>
            <person name="Shu S."/>
            <person name="Boston L."/>
            <person name="Williams M."/>
            <person name="Peterson D."/>
            <person name="Mcgee K."/>
            <person name="Jones D."/>
            <person name="Wendel J."/>
            <person name="Stelly D."/>
            <person name="Grimwood J."/>
            <person name="Schmutz J."/>
        </authorList>
    </citation>
    <scope>NUCLEOTIDE SEQUENCE [LARGE SCALE GENOMIC DNA]</scope>
    <source>
        <strain evidence="2">1808015.09</strain>
    </source>
</reference>
<feature type="region of interest" description="Disordered" evidence="1">
    <location>
        <begin position="62"/>
        <end position="82"/>
    </location>
</feature>
<accession>A0A5D2GLQ6</accession>
<feature type="compositionally biased region" description="Pro residues" evidence="1">
    <location>
        <begin position="64"/>
        <end position="79"/>
    </location>
</feature>
<dbReference type="AlphaFoldDB" id="A0A5D2GLQ6"/>
<organism evidence="2 3">
    <name type="scientific">Gossypium darwinii</name>
    <name type="common">Darwin's cotton</name>
    <name type="synonym">Gossypium barbadense var. darwinii</name>
    <dbReference type="NCBI Taxonomy" id="34276"/>
    <lineage>
        <taxon>Eukaryota</taxon>
        <taxon>Viridiplantae</taxon>
        <taxon>Streptophyta</taxon>
        <taxon>Embryophyta</taxon>
        <taxon>Tracheophyta</taxon>
        <taxon>Spermatophyta</taxon>
        <taxon>Magnoliopsida</taxon>
        <taxon>eudicotyledons</taxon>
        <taxon>Gunneridae</taxon>
        <taxon>Pentapetalae</taxon>
        <taxon>rosids</taxon>
        <taxon>malvids</taxon>
        <taxon>Malvales</taxon>
        <taxon>Malvaceae</taxon>
        <taxon>Malvoideae</taxon>
        <taxon>Gossypium</taxon>
    </lineage>
</organism>
<evidence type="ECO:0000313" key="3">
    <source>
        <dbReference type="Proteomes" id="UP000323506"/>
    </source>
</evidence>
<evidence type="ECO:0000313" key="2">
    <source>
        <dbReference type="EMBL" id="TYH19064.1"/>
    </source>
</evidence>
<gene>
    <name evidence="2" type="ORF">ES288_A05G323000v1</name>
</gene>
<keyword evidence="3" id="KW-1185">Reference proteome</keyword>
<evidence type="ECO:0000256" key="1">
    <source>
        <dbReference type="SAM" id="MobiDB-lite"/>
    </source>
</evidence>
<dbReference type="EMBL" id="CM017692">
    <property type="protein sequence ID" value="TYH19064.1"/>
    <property type="molecule type" value="Genomic_DNA"/>
</dbReference>
<sequence length="141" mass="15473">MSEYLARIKHLSDSLAGCSQRVPDEEQKFRLSVKRQPSFSISTNESLILITKIIAFSCHLSSSPFPPPSPPPSHPPVTPNSPLQIPLHPLIFPLPDPHRPPSSLHRRHLSALSLAPVSPLAPTDSLDTHKINANQPDIPNI</sequence>